<evidence type="ECO:0000259" key="12">
    <source>
        <dbReference type="Pfam" id="PF00899"/>
    </source>
</evidence>
<evidence type="ECO:0000256" key="5">
    <source>
        <dbReference type="ARBA" id="ARBA00022741"/>
    </source>
</evidence>
<evidence type="ECO:0000313" key="13">
    <source>
        <dbReference type="EMBL" id="KAK2078787.1"/>
    </source>
</evidence>
<evidence type="ECO:0000256" key="8">
    <source>
        <dbReference type="ARBA" id="ARBA00023624"/>
    </source>
</evidence>
<dbReference type="InterPro" id="IPR033127">
    <property type="entry name" value="UBQ-activ_enz_E1_Cys_AS"/>
</dbReference>
<keyword evidence="4 11" id="KW-0436">Ligase</keyword>
<dbReference type="FunFam" id="1.10.10.520:FF:000001">
    <property type="entry name" value="NEDD8-activating enzyme E1 catalytic subunit"/>
    <property type="match status" value="1"/>
</dbReference>
<dbReference type="Gene3D" id="1.10.10.520">
    <property type="entry name" value="Ubiquitin activating enzymes (Uba3). Chain: B, domain 2"/>
    <property type="match status" value="1"/>
</dbReference>
<keyword evidence="5 11" id="KW-0547">Nucleotide-binding</keyword>
<dbReference type="EC" id="6.2.1.64" evidence="8 11"/>
<feature type="domain" description="THIF-type NAD/FAD binding fold" evidence="12">
    <location>
        <begin position="39"/>
        <end position="334"/>
    </location>
</feature>
<dbReference type="InterPro" id="IPR035985">
    <property type="entry name" value="Ubiquitin-activating_enz"/>
</dbReference>
<comment type="caution">
    <text evidence="13">The sequence shown here is derived from an EMBL/GenBank/DDBJ whole genome shotgun (WGS) entry which is preliminary data.</text>
</comment>
<dbReference type="Gene3D" id="3.40.50.720">
    <property type="entry name" value="NAD(P)-binding Rossmann-like Domain"/>
    <property type="match status" value="1"/>
</dbReference>
<sequence length="432" mass="46512">MDGPAGRWQELDCLLTREGRFTGPGFEPGPELRQFLHDDCRVLVVGAGGLGCELLKDLALSGFGQLDVIDMDTIDVTNLNRQFLFRPADVGRSKAEVAAAAVRRRVAGACVRAHHAAIQDRDAAFYAQFHIIVLGLDSLEARRHMNAVACGLLRREPDGSPDLATVKPLIDGGTEGLRGHARVLVPGVTPCFECTLWLFPPQQKFPLCTLAETPRSPAHCIEYAKLVLWPRERGAEAFDPDREDHMAWMHDRAARRAAEFGIPGVTLQLTQGVVKNIVPAIASTNAVVAAACALETLKLATLASRGLDNYLLYSGGRGVYTLATSYERDPDCPVCGPGLALALPRAATLRALLRAAGEHPRAAGARGEELSVSLGSRVLYGQGIWRADTEANLDRVGRLGNLIPGQRAELVINGKRLAAPLKATLTFPDSDS</sequence>
<name>A0AAD9IM70_PROWI</name>
<protein>
    <recommendedName>
        <fullName evidence="3 11">NEDD8-activating enzyme E1 catalytic subunit</fullName>
        <ecNumber evidence="8 11">6.2.1.64</ecNumber>
    </recommendedName>
</protein>
<organism evidence="13 14">
    <name type="scientific">Prototheca wickerhamii</name>
    <dbReference type="NCBI Taxonomy" id="3111"/>
    <lineage>
        <taxon>Eukaryota</taxon>
        <taxon>Viridiplantae</taxon>
        <taxon>Chlorophyta</taxon>
        <taxon>core chlorophytes</taxon>
        <taxon>Trebouxiophyceae</taxon>
        <taxon>Chlorellales</taxon>
        <taxon>Chlorellaceae</taxon>
        <taxon>Prototheca</taxon>
    </lineage>
</organism>
<comment type="catalytic activity">
    <reaction evidence="9 11">
        <text>ATP + [NEDD8 protein] + [E1 NEDD8-activating enzyme]-L-cysteine = AMP + diphosphate + [E1 NEDD8-activating enzyme]-S-[NEDD8 protein]-yl-L-cysteine.</text>
        <dbReference type="EC" id="6.2.1.64"/>
    </reaction>
</comment>
<comment type="function">
    <text evidence="11">Catalytic subunit of the dimeric E1 enzyme, which activates NEDD8.</text>
</comment>
<keyword evidence="6 11" id="KW-0833">Ubl conjugation pathway</keyword>
<dbReference type="PROSITE" id="PS00865">
    <property type="entry name" value="UBIQUITIN_ACTIVAT_2"/>
    <property type="match status" value="1"/>
</dbReference>
<evidence type="ECO:0000256" key="4">
    <source>
        <dbReference type="ARBA" id="ARBA00022598"/>
    </source>
</evidence>
<dbReference type="GO" id="GO:0019781">
    <property type="term" value="F:NEDD8 activating enzyme activity"/>
    <property type="evidence" value="ECO:0007669"/>
    <property type="project" value="UniProtKB-UniRule"/>
</dbReference>
<evidence type="ECO:0000256" key="2">
    <source>
        <dbReference type="ARBA" id="ARBA00006310"/>
    </source>
</evidence>
<evidence type="ECO:0000313" key="14">
    <source>
        <dbReference type="Proteomes" id="UP001255856"/>
    </source>
</evidence>
<dbReference type="GO" id="GO:0045116">
    <property type="term" value="P:protein neddylation"/>
    <property type="evidence" value="ECO:0007669"/>
    <property type="project" value="UniProtKB-UniRule"/>
</dbReference>
<dbReference type="EMBL" id="JASFZW010000004">
    <property type="protein sequence ID" value="KAK2078787.1"/>
    <property type="molecule type" value="Genomic_DNA"/>
</dbReference>
<evidence type="ECO:0000256" key="9">
    <source>
        <dbReference type="ARBA" id="ARBA00024626"/>
    </source>
</evidence>
<dbReference type="GO" id="GO:0005524">
    <property type="term" value="F:ATP binding"/>
    <property type="evidence" value="ECO:0007669"/>
    <property type="project" value="UniProtKB-UniRule"/>
</dbReference>
<keyword evidence="7 11" id="KW-0067">ATP-binding</keyword>
<accession>A0AAD9IM70</accession>
<dbReference type="GO" id="GO:0005737">
    <property type="term" value="C:cytoplasm"/>
    <property type="evidence" value="ECO:0007669"/>
    <property type="project" value="TreeGrafter"/>
</dbReference>
<evidence type="ECO:0000256" key="11">
    <source>
        <dbReference type="RuleBase" id="RU368009"/>
    </source>
</evidence>
<comment type="similarity">
    <text evidence="2 11">Belongs to the ubiquitin-activating E1 family. UBA3 subfamily.</text>
</comment>
<dbReference type="PANTHER" id="PTHR10953:SF6">
    <property type="entry name" value="NEDD8-ACTIVATING ENZYME E1 CATALYTIC SUBUNIT"/>
    <property type="match status" value="1"/>
</dbReference>
<dbReference type="PANTHER" id="PTHR10953">
    <property type="entry name" value="UBIQUITIN-ACTIVATING ENZYME E1"/>
    <property type="match status" value="1"/>
</dbReference>
<dbReference type="GO" id="GO:0005634">
    <property type="term" value="C:nucleus"/>
    <property type="evidence" value="ECO:0007669"/>
    <property type="project" value="TreeGrafter"/>
</dbReference>
<evidence type="ECO:0000256" key="3">
    <source>
        <dbReference type="ARBA" id="ARBA00015203"/>
    </source>
</evidence>
<dbReference type="SUPFAM" id="SSF69572">
    <property type="entry name" value="Activating enzymes of the ubiquitin-like proteins"/>
    <property type="match status" value="1"/>
</dbReference>
<evidence type="ECO:0000256" key="7">
    <source>
        <dbReference type="ARBA" id="ARBA00022840"/>
    </source>
</evidence>
<gene>
    <name evidence="13" type="ORF">QBZ16_003627</name>
</gene>
<dbReference type="InterPro" id="IPR023318">
    <property type="entry name" value="Ub_act_enz_dom_a_sf"/>
</dbReference>
<dbReference type="AlphaFoldDB" id="A0AAD9IM70"/>
<comment type="pathway">
    <text evidence="1 11">Protein modification; protein neddylation.</text>
</comment>
<reference evidence="13" key="1">
    <citation type="submission" date="2021-01" db="EMBL/GenBank/DDBJ databases">
        <authorList>
            <person name="Eckstrom K.M.E."/>
        </authorList>
    </citation>
    <scope>NUCLEOTIDE SEQUENCE</scope>
    <source>
        <strain evidence="13">UVCC 0001</strain>
    </source>
</reference>
<keyword evidence="14" id="KW-1185">Reference proteome</keyword>
<evidence type="ECO:0000256" key="6">
    <source>
        <dbReference type="ARBA" id="ARBA00022786"/>
    </source>
</evidence>
<dbReference type="InterPro" id="IPR000594">
    <property type="entry name" value="ThiF_NAD_FAD-bd"/>
</dbReference>
<dbReference type="InterPro" id="IPR045886">
    <property type="entry name" value="ThiF/MoeB/HesA"/>
</dbReference>
<proteinExistence type="inferred from homology"/>
<evidence type="ECO:0000256" key="10">
    <source>
        <dbReference type="PROSITE-ProRule" id="PRU10132"/>
    </source>
</evidence>
<feature type="active site" description="Glycyl thioester intermediate" evidence="10">
    <location>
        <position position="208"/>
    </location>
</feature>
<evidence type="ECO:0000256" key="1">
    <source>
        <dbReference type="ARBA" id="ARBA00005032"/>
    </source>
</evidence>
<dbReference type="Pfam" id="PF00899">
    <property type="entry name" value="ThiF"/>
    <property type="match status" value="1"/>
</dbReference>
<dbReference type="Proteomes" id="UP001255856">
    <property type="component" value="Unassembled WGS sequence"/>
</dbReference>